<dbReference type="EMBL" id="KK114632">
    <property type="protein sequence ID" value="KFM62925.1"/>
    <property type="molecule type" value="Genomic_DNA"/>
</dbReference>
<name>A0A087TCT6_STEMI</name>
<dbReference type="InterPro" id="IPR015797">
    <property type="entry name" value="NUDIX_hydrolase-like_dom_sf"/>
</dbReference>
<dbReference type="PANTHER" id="PTHR31699:SF1">
    <property type="entry name" value="U8 SNORNA-DECAPPING ENZYME"/>
    <property type="match status" value="1"/>
</dbReference>
<organism evidence="4 5">
    <name type="scientific">Stegodyphus mimosarum</name>
    <name type="common">African social velvet spider</name>
    <dbReference type="NCBI Taxonomy" id="407821"/>
    <lineage>
        <taxon>Eukaryota</taxon>
        <taxon>Metazoa</taxon>
        <taxon>Ecdysozoa</taxon>
        <taxon>Arthropoda</taxon>
        <taxon>Chelicerata</taxon>
        <taxon>Arachnida</taxon>
        <taxon>Araneae</taxon>
        <taxon>Araneomorphae</taxon>
        <taxon>Entelegynae</taxon>
        <taxon>Eresoidea</taxon>
        <taxon>Eresidae</taxon>
        <taxon>Stegodyphus</taxon>
    </lineage>
</organism>
<dbReference type="Proteomes" id="UP000054359">
    <property type="component" value="Unassembled WGS sequence"/>
</dbReference>
<dbReference type="OrthoDB" id="5950381at2759"/>
<dbReference type="AlphaFoldDB" id="A0A087TCT6"/>
<protein>
    <submittedName>
        <fullName evidence="4">U8 snoRNA-decapping enzyme</fullName>
    </submittedName>
</protein>
<sequence>MTANVSTVINCNSQFKYITFHDALKFTDYRHVAHCCIYAHSPDTYFLDYEIKTLVSMQLRFDGCMGFPGGIIEEGTNIVSGLNRELEEEINLNSKYFITDENHLFSHVNFEAKTCYHFYGKEVSKEEFQCIEKNALDARDYGIETFGMIRVPLFTMQDGIRGFPTFLTNCFIA</sequence>
<dbReference type="InterPro" id="IPR054754">
    <property type="entry name" value="NudT16"/>
</dbReference>
<dbReference type="GO" id="GO:0005634">
    <property type="term" value="C:nucleus"/>
    <property type="evidence" value="ECO:0007669"/>
    <property type="project" value="UniProtKB-SubCell"/>
</dbReference>
<comment type="subcellular location">
    <subcellularLocation>
        <location evidence="1">Nucleus</location>
    </subcellularLocation>
</comment>
<keyword evidence="2" id="KW-0694">RNA-binding</keyword>
<keyword evidence="5" id="KW-1185">Reference proteome</keyword>
<keyword evidence="3" id="KW-0539">Nucleus</keyword>
<dbReference type="STRING" id="407821.A0A087TCT6"/>
<evidence type="ECO:0000256" key="1">
    <source>
        <dbReference type="ARBA" id="ARBA00004123"/>
    </source>
</evidence>
<proteinExistence type="predicted"/>
<dbReference type="GO" id="GO:1990174">
    <property type="term" value="F:phosphodiesterase decapping endonuclease activity"/>
    <property type="evidence" value="ECO:0007669"/>
    <property type="project" value="TreeGrafter"/>
</dbReference>
<dbReference type="PANTHER" id="PTHR31699">
    <property type="entry name" value="NUDIX T16 FAMILY MEMBER"/>
    <property type="match status" value="1"/>
</dbReference>
<dbReference type="SUPFAM" id="SSF55811">
    <property type="entry name" value="Nudix"/>
    <property type="match status" value="1"/>
</dbReference>
<evidence type="ECO:0000313" key="5">
    <source>
        <dbReference type="Proteomes" id="UP000054359"/>
    </source>
</evidence>
<dbReference type="Gene3D" id="3.90.79.10">
    <property type="entry name" value="Nucleoside Triphosphate Pyrophosphohydrolase"/>
    <property type="match status" value="1"/>
</dbReference>
<dbReference type="GO" id="GO:0006402">
    <property type="term" value="P:mRNA catabolic process"/>
    <property type="evidence" value="ECO:0007669"/>
    <property type="project" value="TreeGrafter"/>
</dbReference>
<evidence type="ECO:0000256" key="2">
    <source>
        <dbReference type="ARBA" id="ARBA00022884"/>
    </source>
</evidence>
<evidence type="ECO:0000256" key="3">
    <source>
        <dbReference type="ARBA" id="ARBA00023242"/>
    </source>
</evidence>
<dbReference type="Pfam" id="PF22327">
    <property type="entry name" value="Nudt16-like"/>
    <property type="match status" value="1"/>
</dbReference>
<gene>
    <name evidence="4" type="ORF">X975_06664</name>
</gene>
<reference evidence="4 5" key="1">
    <citation type="submission" date="2013-11" db="EMBL/GenBank/DDBJ databases">
        <title>Genome sequencing of Stegodyphus mimosarum.</title>
        <authorList>
            <person name="Bechsgaard J."/>
        </authorList>
    </citation>
    <scope>NUCLEOTIDE SEQUENCE [LARGE SCALE GENOMIC DNA]</scope>
</reference>
<accession>A0A087TCT6</accession>
<dbReference type="GO" id="GO:0016077">
    <property type="term" value="P:sno(s)RNA catabolic process"/>
    <property type="evidence" value="ECO:0007669"/>
    <property type="project" value="TreeGrafter"/>
</dbReference>
<dbReference type="GO" id="GO:0030515">
    <property type="term" value="F:snoRNA binding"/>
    <property type="evidence" value="ECO:0007669"/>
    <property type="project" value="TreeGrafter"/>
</dbReference>
<feature type="non-terminal residue" evidence="4">
    <location>
        <position position="173"/>
    </location>
</feature>
<dbReference type="OMA" id="CDLEANT"/>
<evidence type="ECO:0000313" key="4">
    <source>
        <dbReference type="EMBL" id="KFM62925.1"/>
    </source>
</evidence>